<feature type="active site" description="Proton donor/acceptor" evidence="6">
    <location>
        <position position="161"/>
    </location>
</feature>
<organism evidence="8 9">
    <name type="scientific">Candidatus Nitrospira neomarina</name>
    <dbReference type="NCBI Taxonomy" id="3020899"/>
    <lineage>
        <taxon>Bacteria</taxon>
        <taxon>Pseudomonadati</taxon>
        <taxon>Nitrospirota</taxon>
        <taxon>Nitrospiria</taxon>
        <taxon>Nitrospirales</taxon>
        <taxon>Nitrospiraceae</taxon>
        <taxon>Nitrospira</taxon>
    </lineage>
</organism>
<comment type="subunit">
    <text evidence="6">Homodimer.</text>
</comment>
<feature type="binding site" evidence="6">
    <location>
        <position position="14"/>
    </location>
    <ligand>
        <name>ATP</name>
        <dbReference type="ChEBI" id="CHEBI:30616"/>
    </ligand>
</feature>
<dbReference type="SUPFAM" id="SSF53067">
    <property type="entry name" value="Actin-like ATPase domain"/>
    <property type="match status" value="2"/>
</dbReference>
<evidence type="ECO:0000256" key="6">
    <source>
        <dbReference type="HAMAP-Rule" id="MF_00020"/>
    </source>
</evidence>
<dbReference type="GO" id="GO:0008776">
    <property type="term" value="F:acetate kinase activity"/>
    <property type="evidence" value="ECO:0007669"/>
    <property type="project" value="UniProtKB-UniRule"/>
</dbReference>
<comment type="caution">
    <text evidence="6">Lacks conserved residue(s) required for the propagation of feature annotation.</text>
</comment>
<keyword evidence="5 6" id="KW-0067">ATP-binding</keyword>
<dbReference type="PANTHER" id="PTHR21060">
    <property type="entry name" value="ACETATE KINASE"/>
    <property type="match status" value="1"/>
</dbReference>
<dbReference type="NCBIfam" id="TIGR00016">
    <property type="entry name" value="ackA"/>
    <property type="match status" value="1"/>
</dbReference>
<feature type="site" description="Transition state stabilizer" evidence="6">
    <location>
        <position position="193"/>
    </location>
</feature>
<dbReference type="Pfam" id="PF00871">
    <property type="entry name" value="Acetate_kinase"/>
    <property type="match status" value="1"/>
</dbReference>
<comment type="pathway">
    <text evidence="6">Metabolic intermediate biosynthesis; acetyl-CoA biosynthesis; acetyl-CoA from acetate: step 1/2.</text>
</comment>
<evidence type="ECO:0000256" key="4">
    <source>
        <dbReference type="ARBA" id="ARBA00022777"/>
    </source>
</evidence>
<accession>A0AA96GHS2</accession>
<dbReference type="Gene3D" id="3.30.420.40">
    <property type="match status" value="2"/>
</dbReference>
<dbReference type="PROSITE" id="PS01075">
    <property type="entry name" value="ACETATE_KINASE_1"/>
    <property type="match status" value="1"/>
</dbReference>
<evidence type="ECO:0000313" key="8">
    <source>
        <dbReference type="EMBL" id="WNM60520.1"/>
    </source>
</evidence>
<evidence type="ECO:0000256" key="1">
    <source>
        <dbReference type="ARBA" id="ARBA00008748"/>
    </source>
</evidence>
<keyword evidence="6" id="KW-0460">Magnesium</keyword>
<evidence type="ECO:0000256" key="3">
    <source>
        <dbReference type="ARBA" id="ARBA00022741"/>
    </source>
</evidence>
<keyword evidence="2 6" id="KW-0808">Transferase</keyword>
<dbReference type="EC" id="2.7.2.1" evidence="6"/>
<dbReference type="PRINTS" id="PR00471">
    <property type="entry name" value="ACETATEKNASE"/>
</dbReference>
<keyword evidence="6" id="KW-0963">Cytoplasm</keyword>
<keyword evidence="9" id="KW-1185">Reference proteome</keyword>
<feature type="binding site" evidence="6">
    <location>
        <position position="103"/>
    </location>
    <ligand>
        <name>substrate</name>
    </ligand>
</feature>
<feature type="binding site" evidence="6">
    <location>
        <position position="7"/>
    </location>
    <ligand>
        <name>Mg(2+)</name>
        <dbReference type="ChEBI" id="CHEBI:18420"/>
    </ligand>
</feature>
<evidence type="ECO:0000256" key="2">
    <source>
        <dbReference type="ARBA" id="ARBA00022679"/>
    </source>
</evidence>
<dbReference type="PIRSF" id="PIRSF000722">
    <property type="entry name" value="Acetate_prop_kin"/>
    <property type="match status" value="1"/>
</dbReference>
<dbReference type="GO" id="GO:0006085">
    <property type="term" value="P:acetyl-CoA biosynthetic process"/>
    <property type="evidence" value="ECO:0007669"/>
    <property type="project" value="UniProtKB-UniRule"/>
</dbReference>
<dbReference type="HAMAP" id="MF_00020">
    <property type="entry name" value="Acetate_kinase"/>
    <property type="match status" value="1"/>
</dbReference>
<keyword evidence="6" id="KW-0479">Metal-binding</keyword>
<feature type="site" description="Transition state stabilizer" evidence="6">
    <location>
        <position position="254"/>
    </location>
</feature>
<feature type="binding site" evidence="6">
    <location>
        <position position="403"/>
    </location>
    <ligand>
        <name>Mg(2+)</name>
        <dbReference type="ChEBI" id="CHEBI:18420"/>
    </ligand>
</feature>
<dbReference type="GO" id="GO:0005524">
    <property type="term" value="F:ATP binding"/>
    <property type="evidence" value="ECO:0007669"/>
    <property type="project" value="UniProtKB-KW"/>
</dbReference>
<sequence>MRILILNSGSSSLKFRLVDYPLSSSEAETNPNTLLQGIVTGIGKEASLKISAPERAPCTYTRQNMLNHGQAVGWVWESLQGLMTPEGETLRGSGITIDAVGVRVVHGGHRFTQSVLIDETVLGQIEELSPLAPLHNPPCLEGIYQIRALLGPQIPIVATFDTSFHRTLPEHARTYAIPREWTTQHGIERFGFHGIAHASLAHSYARYSGRSLEATRLITFQLGQGCSVTAMKNGAVVDTSMGFTPLEGLVMGTRCGDMDPAIIGYAAEHGHLSIEEIDHQLNTQSGLLGLSGQTSDMRQLLKAVQERQDPRATLAVEVFCHRARKYLGAYLATLGGADAVVFGGGIGERAPDIRARICQGMDWCGLSLDSPRNFEASEVQAGEAIPIHSKESAIQLLVIGTDEESWVARETFQCLRNVR</sequence>
<dbReference type="GO" id="GO:0005737">
    <property type="term" value="C:cytoplasm"/>
    <property type="evidence" value="ECO:0007669"/>
    <property type="project" value="UniProtKB-SubCell"/>
</dbReference>
<evidence type="ECO:0000313" key="9">
    <source>
        <dbReference type="Proteomes" id="UP001302494"/>
    </source>
</evidence>
<dbReference type="InterPro" id="IPR000890">
    <property type="entry name" value="Aliphatic_acid_kin_short-chain"/>
</dbReference>
<dbReference type="GO" id="GO:0000287">
    <property type="term" value="F:magnesium ion binding"/>
    <property type="evidence" value="ECO:0007669"/>
    <property type="project" value="UniProtKB-UniRule"/>
</dbReference>
<dbReference type="KEGG" id="nneo:PQG83_12185"/>
<dbReference type="EMBL" id="CP116968">
    <property type="protein sequence ID" value="WNM60520.1"/>
    <property type="molecule type" value="Genomic_DNA"/>
</dbReference>
<comment type="subcellular location">
    <subcellularLocation>
        <location evidence="6">Cytoplasm</location>
    </subcellularLocation>
</comment>
<reference evidence="8 9" key="1">
    <citation type="submission" date="2023-01" db="EMBL/GenBank/DDBJ databases">
        <title>Cultivation and genomic characterization of new, ubiquitous marine nitrite-oxidizing bacteria from the Nitrospirales.</title>
        <authorList>
            <person name="Mueller A.J."/>
            <person name="Daebeler A."/>
            <person name="Herbold C.W."/>
            <person name="Kirkegaard R.H."/>
            <person name="Daims H."/>
        </authorList>
    </citation>
    <scope>NUCLEOTIDE SEQUENCE [LARGE SCALE GENOMIC DNA]</scope>
    <source>
        <strain evidence="8 9">DK</strain>
    </source>
</reference>
<comment type="function">
    <text evidence="6">Catalyzes the formation of acetyl phosphate from acetate and ATP. Can also catalyze the reverse reaction.</text>
</comment>
<evidence type="ECO:0000256" key="7">
    <source>
        <dbReference type="RuleBase" id="RU003835"/>
    </source>
</evidence>
<dbReference type="InterPro" id="IPR043129">
    <property type="entry name" value="ATPase_NBD"/>
</dbReference>
<comment type="catalytic activity">
    <reaction evidence="6">
        <text>acetate + ATP = acetyl phosphate + ADP</text>
        <dbReference type="Rhea" id="RHEA:11352"/>
        <dbReference type="ChEBI" id="CHEBI:22191"/>
        <dbReference type="ChEBI" id="CHEBI:30089"/>
        <dbReference type="ChEBI" id="CHEBI:30616"/>
        <dbReference type="ChEBI" id="CHEBI:456216"/>
        <dbReference type="EC" id="2.7.2.1"/>
    </reaction>
</comment>
<dbReference type="GO" id="GO:0006083">
    <property type="term" value="P:acetate metabolic process"/>
    <property type="evidence" value="ECO:0007669"/>
    <property type="project" value="TreeGrafter"/>
</dbReference>
<dbReference type="PANTHER" id="PTHR21060:SF15">
    <property type="entry name" value="ACETATE KINASE-RELATED"/>
    <property type="match status" value="1"/>
</dbReference>
<dbReference type="InterPro" id="IPR004372">
    <property type="entry name" value="Ac/propionate_kinase"/>
</dbReference>
<protein>
    <recommendedName>
        <fullName evidence="6">Acetate kinase</fullName>
        <ecNumber evidence="6">2.7.2.1</ecNumber>
    </recommendedName>
    <alternativeName>
        <fullName evidence="6">Acetokinase</fullName>
    </alternativeName>
</protein>
<gene>
    <name evidence="6" type="primary">ackA</name>
    <name evidence="8" type="ORF">PQG83_12185</name>
</gene>
<name>A0AA96GHS2_9BACT</name>
<proteinExistence type="inferred from homology"/>
<dbReference type="RefSeq" id="WP_312741374.1">
    <property type="nucleotide sequence ID" value="NZ_CP116968.1"/>
</dbReference>
<comment type="cofactor">
    <cofactor evidence="6">
        <name>Mg(2+)</name>
        <dbReference type="ChEBI" id="CHEBI:18420"/>
    </cofactor>
    <cofactor evidence="6">
        <name>Mn(2+)</name>
        <dbReference type="ChEBI" id="CHEBI:29035"/>
    </cofactor>
    <text evidence="6">Mg(2+). Can also accept Mn(2+).</text>
</comment>
<keyword evidence="4 6" id="KW-0418">Kinase</keyword>
<dbReference type="InterPro" id="IPR023865">
    <property type="entry name" value="Aliphatic_acid_kinase_CS"/>
</dbReference>
<feature type="binding site" evidence="6">
    <location>
        <begin position="296"/>
        <end position="298"/>
    </location>
    <ligand>
        <name>ATP</name>
        <dbReference type="ChEBI" id="CHEBI:30616"/>
    </ligand>
</feature>
<dbReference type="AlphaFoldDB" id="A0AA96GHS2"/>
<dbReference type="Proteomes" id="UP001302494">
    <property type="component" value="Chromosome"/>
</dbReference>
<evidence type="ECO:0000256" key="5">
    <source>
        <dbReference type="ARBA" id="ARBA00022840"/>
    </source>
</evidence>
<keyword evidence="3 6" id="KW-0547">Nucleotide-binding</keyword>
<comment type="similarity">
    <text evidence="1 6 7">Belongs to the acetokinase family.</text>
</comment>